<evidence type="ECO:0000259" key="3">
    <source>
        <dbReference type="Pfam" id="PF16370"/>
    </source>
</evidence>
<feature type="domain" description="Calcineurin-like phosphoesterase N-terminal" evidence="4">
    <location>
        <begin position="41"/>
        <end position="103"/>
    </location>
</feature>
<dbReference type="EMBL" id="SMAD01000003">
    <property type="protein sequence ID" value="TCS88344.1"/>
    <property type="molecule type" value="Genomic_DNA"/>
</dbReference>
<reference evidence="5 6" key="1">
    <citation type="submission" date="2019-03" db="EMBL/GenBank/DDBJ databases">
        <title>Genomic Encyclopedia of Type Strains, Phase IV (KMG-IV): sequencing the most valuable type-strain genomes for metagenomic binning, comparative biology and taxonomic classification.</title>
        <authorList>
            <person name="Goeker M."/>
        </authorList>
    </citation>
    <scope>NUCLEOTIDE SEQUENCE [LARGE SCALE GENOMIC DNA]</scope>
    <source>
        <strain evidence="5 6">DSM 21100</strain>
    </source>
</reference>
<name>A0A4R3KT72_9SPHI</name>
<dbReference type="InterPro" id="IPR029052">
    <property type="entry name" value="Metallo-depent_PP-like"/>
</dbReference>
<dbReference type="GO" id="GO:0016787">
    <property type="term" value="F:hydrolase activity"/>
    <property type="evidence" value="ECO:0007669"/>
    <property type="project" value="InterPro"/>
</dbReference>
<evidence type="ECO:0000259" key="4">
    <source>
        <dbReference type="Pfam" id="PF16371"/>
    </source>
</evidence>
<dbReference type="InterPro" id="IPR051918">
    <property type="entry name" value="STPP_CPPED1"/>
</dbReference>
<dbReference type="InterPro" id="IPR013783">
    <property type="entry name" value="Ig-like_fold"/>
</dbReference>
<dbReference type="Gene3D" id="2.60.40.10">
    <property type="entry name" value="Immunoglobulins"/>
    <property type="match status" value="1"/>
</dbReference>
<dbReference type="PANTHER" id="PTHR43143">
    <property type="entry name" value="METALLOPHOSPHOESTERASE, CALCINEURIN SUPERFAMILY"/>
    <property type="match status" value="1"/>
</dbReference>
<evidence type="ECO:0000313" key="6">
    <source>
        <dbReference type="Proteomes" id="UP000295807"/>
    </source>
</evidence>
<dbReference type="Proteomes" id="UP000295807">
    <property type="component" value="Unassembled WGS sequence"/>
</dbReference>
<keyword evidence="1" id="KW-0732">Signal</keyword>
<evidence type="ECO:0000313" key="5">
    <source>
        <dbReference type="EMBL" id="TCS88344.1"/>
    </source>
</evidence>
<protein>
    <submittedName>
        <fullName evidence="5">Calcineurin-like phosphoesterase family protein</fullName>
    </submittedName>
</protein>
<dbReference type="SUPFAM" id="SSF117074">
    <property type="entry name" value="Hypothetical protein PA1324"/>
    <property type="match status" value="1"/>
</dbReference>
<dbReference type="PANTHER" id="PTHR43143:SF6">
    <property type="entry name" value="BLL3016 PROTEIN"/>
    <property type="match status" value="1"/>
</dbReference>
<dbReference type="InterPro" id="IPR004843">
    <property type="entry name" value="Calcineurin-like_PHP"/>
</dbReference>
<evidence type="ECO:0000259" key="2">
    <source>
        <dbReference type="Pfam" id="PF00149"/>
    </source>
</evidence>
<organism evidence="5 6">
    <name type="scientific">Anseongella ginsenosidimutans</name>
    <dbReference type="NCBI Taxonomy" id="496056"/>
    <lineage>
        <taxon>Bacteria</taxon>
        <taxon>Pseudomonadati</taxon>
        <taxon>Bacteroidota</taxon>
        <taxon>Sphingobacteriia</taxon>
        <taxon>Sphingobacteriales</taxon>
        <taxon>Sphingobacteriaceae</taxon>
        <taxon>Anseongella</taxon>
    </lineage>
</organism>
<dbReference type="RefSeq" id="WP_132128560.1">
    <property type="nucleotide sequence ID" value="NZ_CP042432.1"/>
</dbReference>
<dbReference type="AlphaFoldDB" id="A0A4R3KT72"/>
<feature type="chain" id="PRO_5020758560" evidence="1">
    <location>
        <begin position="22"/>
        <end position="520"/>
    </location>
</feature>
<dbReference type="Gene3D" id="3.60.21.10">
    <property type="match status" value="1"/>
</dbReference>
<dbReference type="InterPro" id="IPR032285">
    <property type="entry name" value="Metallophos_N"/>
</dbReference>
<feature type="domain" description="Calcineurin-like phosphoesterase" evidence="2">
    <location>
        <begin position="157"/>
        <end position="324"/>
    </location>
</feature>
<dbReference type="CDD" id="cd00838">
    <property type="entry name" value="MPP_superfamily"/>
    <property type="match status" value="1"/>
</dbReference>
<comment type="caution">
    <text evidence="5">The sequence shown here is derived from an EMBL/GenBank/DDBJ whole genome shotgun (WGS) entry which is preliminary data.</text>
</comment>
<sequence length="520" mass="59370">MKKQVIIGSLGLMFISFTAFAQEIAKGYVYEDVNQNGVKERREKGIPGVSVTNGIQVVQTDDKGRYELPAGNDQIISVIKPGTYNVTVNDQQLPQFYYIHKPQGSPELEYAGVESTGDLPKEVNFGLKKNEVTENFKMILFGDPQVYTLDEVSYYRNAVINELRGVEGFEFGMSLGDLVGNKPTLFNPYIEATSEVGIPWFNVMGNHDINFDVEADSLSDESYEAHFGPANYAFNHGKVHFIVLDDIIYPDPRDKKGYWGGLNDQQLEFIKNDLQFVPKDHLIVLAFHIPISHENSFRTEDRDRLFELLKDFPYTLSLSAHTHRQTHFFMDRRQGWLQDKPHHHFNSGTTSGNWYSGRLNEKGIPYSMMADGTPKGYSFITFDGNQYIIDYKAVDKPAEHQIGIYAPKVTGYKVKGSSPVYANFYMGSADDEVMMRVDNGEWKEMKRVEEFDPTFIAKQVAWDMTEELWEGRRPGAAAISDHLWKASLPDDLPRGTHTIEIKATDMFGRTFIEKRSYRIE</sequence>
<proteinExistence type="predicted"/>
<dbReference type="OrthoDB" id="1776264at2"/>
<dbReference type="InterPro" id="IPR032288">
    <property type="entry name" value="Metallophos_C"/>
</dbReference>
<gene>
    <name evidence="5" type="ORF">EDD80_103208</name>
</gene>
<dbReference type="SUPFAM" id="SSF56300">
    <property type="entry name" value="Metallo-dependent phosphatases"/>
    <property type="match status" value="1"/>
</dbReference>
<dbReference type="Pfam" id="PF00149">
    <property type="entry name" value="Metallophos"/>
    <property type="match status" value="1"/>
</dbReference>
<dbReference type="Pfam" id="PF16371">
    <property type="entry name" value="MetallophosN"/>
    <property type="match status" value="1"/>
</dbReference>
<feature type="signal peptide" evidence="1">
    <location>
        <begin position="1"/>
        <end position="21"/>
    </location>
</feature>
<dbReference type="Pfam" id="PF16370">
    <property type="entry name" value="MetallophosC"/>
    <property type="match status" value="1"/>
</dbReference>
<accession>A0A4R3KT72</accession>
<keyword evidence="6" id="KW-1185">Reference proteome</keyword>
<feature type="domain" description="Calcineurin-like phosphoesterase C-terminal" evidence="3">
    <location>
        <begin position="345"/>
        <end position="511"/>
    </location>
</feature>
<evidence type="ECO:0000256" key="1">
    <source>
        <dbReference type="SAM" id="SignalP"/>
    </source>
</evidence>